<feature type="transmembrane region" description="Helical" evidence="8">
    <location>
        <begin position="311"/>
        <end position="335"/>
    </location>
</feature>
<dbReference type="PANTHER" id="PTHR40074">
    <property type="entry name" value="O-ACETYLTRANSFERASE WECH"/>
    <property type="match status" value="1"/>
</dbReference>
<organism evidence="10 11">
    <name type="scientific">Blastopirellula retiformator</name>
    <dbReference type="NCBI Taxonomy" id="2527970"/>
    <lineage>
        <taxon>Bacteria</taxon>
        <taxon>Pseudomonadati</taxon>
        <taxon>Planctomycetota</taxon>
        <taxon>Planctomycetia</taxon>
        <taxon>Pirellulales</taxon>
        <taxon>Pirellulaceae</taxon>
        <taxon>Blastopirellula</taxon>
    </lineage>
</organism>
<dbReference type="GO" id="GO:0016413">
    <property type="term" value="F:O-acetyltransferase activity"/>
    <property type="evidence" value="ECO:0007669"/>
    <property type="project" value="TreeGrafter"/>
</dbReference>
<feature type="transmembrane region" description="Helical" evidence="8">
    <location>
        <begin position="287"/>
        <end position="305"/>
    </location>
</feature>
<dbReference type="GO" id="GO:0005886">
    <property type="term" value="C:plasma membrane"/>
    <property type="evidence" value="ECO:0007669"/>
    <property type="project" value="UniProtKB-SubCell"/>
</dbReference>
<evidence type="ECO:0000256" key="3">
    <source>
        <dbReference type="ARBA" id="ARBA00022475"/>
    </source>
</evidence>
<keyword evidence="3" id="KW-1003">Cell membrane</keyword>
<comment type="similarity">
    <text evidence="2">Belongs to the acyltransferase 3 family.</text>
</comment>
<proteinExistence type="inferred from homology"/>
<accession>A0A5C5V813</accession>
<feature type="transmembrane region" description="Helical" evidence="8">
    <location>
        <begin position="53"/>
        <end position="69"/>
    </location>
</feature>
<evidence type="ECO:0000256" key="1">
    <source>
        <dbReference type="ARBA" id="ARBA00004651"/>
    </source>
</evidence>
<feature type="transmembrane region" description="Helical" evidence="8">
    <location>
        <begin position="241"/>
        <end position="259"/>
    </location>
</feature>
<dbReference type="AlphaFoldDB" id="A0A5C5V813"/>
<dbReference type="EMBL" id="SJPF01000002">
    <property type="protein sequence ID" value="TWT34103.1"/>
    <property type="molecule type" value="Genomic_DNA"/>
</dbReference>
<feature type="transmembrane region" description="Helical" evidence="8">
    <location>
        <begin position="188"/>
        <end position="205"/>
    </location>
</feature>
<evidence type="ECO:0000256" key="8">
    <source>
        <dbReference type="SAM" id="Phobius"/>
    </source>
</evidence>
<dbReference type="RefSeq" id="WP_186767499.1">
    <property type="nucleotide sequence ID" value="NZ_SJPF01000002.1"/>
</dbReference>
<comment type="subcellular location">
    <subcellularLocation>
        <location evidence="1">Cell membrane</location>
        <topology evidence="1">Multi-pass membrane protein</topology>
    </subcellularLocation>
</comment>
<keyword evidence="10" id="KW-0012">Acyltransferase</keyword>
<evidence type="ECO:0000256" key="7">
    <source>
        <dbReference type="SAM" id="MobiDB-lite"/>
    </source>
</evidence>
<gene>
    <name evidence="10" type="ORF">Enr8_14950</name>
</gene>
<protein>
    <submittedName>
        <fullName evidence="10">Acyltransferase family protein</fullName>
    </submittedName>
</protein>
<name>A0A5C5V813_9BACT</name>
<keyword evidence="10" id="KW-0808">Transferase</keyword>
<feature type="transmembrane region" description="Helical" evidence="8">
    <location>
        <begin position="90"/>
        <end position="108"/>
    </location>
</feature>
<keyword evidence="6 8" id="KW-0472">Membrane</keyword>
<keyword evidence="4 8" id="KW-0812">Transmembrane</keyword>
<sequence>MTAIESNPTKSSDATDPRRPSIAKTRDWRSDLLKGISIVGVVSIHAGMPAANVLRFCVPVFVAIWAYYYELGLARRSEASRYVGSRFLQLLIPYAFWTSIYLLLFHSFSEWRTTPIYTIVGGWLGGFGWAGQYFFIVLFQLTWLFPAIRRLVTPTTLGIVLIAGALGNAATNYWLFENRLVVAVHDRLFIYWLPYVFLGTSLARGYPRRLPALLIVTALAILATPWEYAKLLATNHPFSPYLLMTVSISSFTLLIAAGARSPDTNATAGDPEPRLASPICYLGRNSMPIYVGHLLVLTLLSYVVATPEGLALSIVYRAALIGIAIAGSVWIGWLLRKVGLSILVGK</sequence>
<dbReference type="GO" id="GO:0009246">
    <property type="term" value="P:enterobacterial common antigen biosynthetic process"/>
    <property type="evidence" value="ECO:0007669"/>
    <property type="project" value="TreeGrafter"/>
</dbReference>
<feature type="transmembrane region" description="Helical" evidence="8">
    <location>
        <begin position="157"/>
        <end position="176"/>
    </location>
</feature>
<evidence type="ECO:0000256" key="6">
    <source>
        <dbReference type="ARBA" id="ARBA00023136"/>
    </source>
</evidence>
<feature type="compositionally biased region" description="Polar residues" evidence="7">
    <location>
        <begin position="1"/>
        <end position="12"/>
    </location>
</feature>
<evidence type="ECO:0000259" key="9">
    <source>
        <dbReference type="Pfam" id="PF01757"/>
    </source>
</evidence>
<evidence type="ECO:0000256" key="2">
    <source>
        <dbReference type="ARBA" id="ARBA00007400"/>
    </source>
</evidence>
<evidence type="ECO:0000313" key="10">
    <source>
        <dbReference type="EMBL" id="TWT34103.1"/>
    </source>
</evidence>
<dbReference type="PANTHER" id="PTHR40074:SF2">
    <property type="entry name" value="O-ACETYLTRANSFERASE WECH"/>
    <property type="match status" value="1"/>
</dbReference>
<dbReference type="Proteomes" id="UP000318878">
    <property type="component" value="Unassembled WGS sequence"/>
</dbReference>
<keyword evidence="5 8" id="KW-1133">Transmembrane helix</keyword>
<dbReference type="Pfam" id="PF01757">
    <property type="entry name" value="Acyl_transf_3"/>
    <property type="match status" value="1"/>
</dbReference>
<evidence type="ECO:0000313" key="11">
    <source>
        <dbReference type="Proteomes" id="UP000318878"/>
    </source>
</evidence>
<feature type="transmembrane region" description="Helical" evidence="8">
    <location>
        <begin position="212"/>
        <end position="229"/>
    </location>
</feature>
<evidence type="ECO:0000256" key="5">
    <source>
        <dbReference type="ARBA" id="ARBA00022989"/>
    </source>
</evidence>
<dbReference type="InterPro" id="IPR002656">
    <property type="entry name" value="Acyl_transf_3_dom"/>
</dbReference>
<feature type="compositionally biased region" description="Basic and acidic residues" evidence="7">
    <location>
        <begin position="13"/>
        <end position="23"/>
    </location>
</feature>
<evidence type="ECO:0000256" key="4">
    <source>
        <dbReference type="ARBA" id="ARBA00022692"/>
    </source>
</evidence>
<comment type="caution">
    <text evidence="10">The sequence shown here is derived from an EMBL/GenBank/DDBJ whole genome shotgun (WGS) entry which is preliminary data.</text>
</comment>
<keyword evidence="11" id="KW-1185">Reference proteome</keyword>
<feature type="region of interest" description="Disordered" evidence="7">
    <location>
        <begin position="1"/>
        <end position="23"/>
    </location>
</feature>
<feature type="domain" description="Acyltransferase 3" evidence="9">
    <location>
        <begin position="30"/>
        <end position="333"/>
    </location>
</feature>
<feature type="transmembrane region" description="Helical" evidence="8">
    <location>
        <begin position="120"/>
        <end position="145"/>
    </location>
</feature>
<reference evidence="10 11" key="1">
    <citation type="submission" date="2019-02" db="EMBL/GenBank/DDBJ databases">
        <title>Deep-cultivation of Planctomycetes and their phenomic and genomic characterization uncovers novel biology.</title>
        <authorList>
            <person name="Wiegand S."/>
            <person name="Jogler M."/>
            <person name="Boedeker C."/>
            <person name="Pinto D."/>
            <person name="Vollmers J."/>
            <person name="Rivas-Marin E."/>
            <person name="Kohn T."/>
            <person name="Peeters S.H."/>
            <person name="Heuer A."/>
            <person name="Rast P."/>
            <person name="Oberbeckmann S."/>
            <person name="Bunk B."/>
            <person name="Jeske O."/>
            <person name="Meyerdierks A."/>
            <person name="Storesund J.E."/>
            <person name="Kallscheuer N."/>
            <person name="Luecker S."/>
            <person name="Lage O.M."/>
            <person name="Pohl T."/>
            <person name="Merkel B.J."/>
            <person name="Hornburger P."/>
            <person name="Mueller R.-W."/>
            <person name="Bruemmer F."/>
            <person name="Labrenz M."/>
            <person name="Spormann A.M."/>
            <person name="Op Den Camp H."/>
            <person name="Overmann J."/>
            <person name="Amann R."/>
            <person name="Jetten M.S.M."/>
            <person name="Mascher T."/>
            <person name="Medema M.H."/>
            <person name="Devos D.P."/>
            <person name="Kaster A.-K."/>
            <person name="Ovreas L."/>
            <person name="Rohde M."/>
            <person name="Galperin M.Y."/>
            <person name="Jogler C."/>
        </authorList>
    </citation>
    <scope>NUCLEOTIDE SEQUENCE [LARGE SCALE GENOMIC DNA]</scope>
    <source>
        <strain evidence="10 11">Enr8</strain>
    </source>
</reference>